<keyword evidence="3" id="KW-1185">Reference proteome</keyword>
<evidence type="ECO:0000313" key="2">
    <source>
        <dbReference type="EMBL" id="GMM49780.1"/>
    </source>
</evidence>
<sequence>MRKRTASAESPNSPPQKLLRRISDLQIKEPPLISDEMPGIESPDFYHVSENDWLEALKEVEIDDRFLKIPPQIVNSYFERPSNALIPYKPPLKEENNGSSQNTDEGRSAYMYNTDDSDDMMA</sequence>
<accession>A0AAV5RE20</accession>
<dbReference type="AlphaFoldDB" id="A0AAV5RE20"/>
<protein>
    <submittedName>
        <fullName evidence="2">Uncharacterized protein</fullName>
    </submittedName>
</protein>
<reference evidence="2 3" key="1">
    <citation type="journal article" date="2023" name="Elife">
        <title>Identification of key yeast species and microbe-microbe interactions impacting larval growth of Drosophila in the wild.</title>
        <authorList>
            <person name="Mure A."/>
            <person name="Sugiura Y."/>
            <person name="Maeda R."/>
            <person name="Honda K."/>
            <person name="Sakurai N."/>
            <person name="Takahashi Y."/>
            <person name="Watada M."/>
            <person name="Katoh T."/>
            <person name="Gotoh A."/>
            <person name="Gotoh Y."/>
            <person name="Taniguchi I."/>
            <person name="Nakamura K."/>
            <person name="Hayashi T."/>
            <person name="Katayama T."/>
            <person name="Uemura T."/>
            <person name="Hattori Y."/>
        </authorList>
    </citation>
    <scope>NUCLEOTIDE SEQUENCE [LARGE SCALE GENOMIC DNA]</scope>
    <source>
        <strain evidence="2 3">SB-73</strain>
    </source>
</reference>
<name>A0AAV5RE20_STABA</name>
<gene>
    <name evidence="2" type="ORF">DASB73_007380</name>
</gene>
<organism evidence="2 3">
    <name type="scientific">Starmerella bacillaris</name>
    <name type="common">Yeast</name>
    <name type="synonym">Candida zemplinina</name>
    <dbReference type="NCBI Taxonomy" id="1247836"/>
    <lineage>
        <taxon>Eukaryota</taxon>
        <taxon>Fungi</taxon>
        <taxon>Dikarya</taxon>
        <taxon>Ascomycota</taxon>
        <taxon>Saccharomycotina</taxon>
        <taxon>Dipodascomycetes</taxon>
        <taxon>Dipodascales</taxon>
        <taxon>Trichomonascaceae</taxon>
        <taxon>Starmerella</taxon>
    </lineage>
</organism>
<feature type="region of interest" description="Disordered" evidence="1">
    <location>
        <begin position="83"/>
        <end position="122"/>
    </location>
</feature>
<proteinExistence type="predicted"/>
<evidence type="ECO:0000313" key="3">
    <source>
        <dbReference type="Proteomes" id="UP001362899"/>
    </source>
</evidence>
<dbReference type="EMBL" id="BTGC01000003">
    <property type="protein sequence ID" value="GMM49780.1"/>
    <property type="molecule type" value="Genomic_DNA"/>
</dbReference>
<comment type="caution">
    <text evidence="2">The sequence shown here is derived from an EMBL/GenBank/DDBJ whole genome shotgun (WGS) entry which is preliminary data.</text>
</comment>
<dbReference type="Proteomes" id="UP001362899">
    <property type="component" value="Unassembled WGS sequence"/>
</dbReference>
<evidence type="ECO:0000256" key="1">
    <source>
        <dbReference type="SAM" id="MobiDB-lite"/>
    </source>
</evidence>